<dbReference type="InterPro" id="IPR011991">
    <property type="entry name" value="ArsR-like_HTH"/>
</dbReference>
<dbReference type="Pfam" id="PF03466">
    <property type="entry name" value="LysR_substrate"/>
    <property type="match status" value="1"/>
</dbReference>
<dbReference type="InterPro" id="IPR036388">
    <property type="entry name" value="WH-like_DNA-bd_sf"/>
</dbReference>
<proteinExistence type="inferred from homology"/>
<keyword evidence="2" id="KW-0805">Transcription regulation</keyword>
<dbReference type="SUPFAM" id="SSF46785">
    <property type="entry name" value="Winged helix' DNA-binding domain"/>
    <property type="match status" value="1"/>
</dbReference>
<comment type="caution">
    <text evidence="6">The sequence shown here is derived from an EMBL/GenBank/DDBJ whole genome shotgun (WGS) entry which is preliminary data.</text>
</comment>
<dbReference type="GO" id="GO:0003700">
    <property type="term" value="F:DNA-binding transcription factor activity"/>
    <property type="evidence" value="ECO:0007669"/>
    <property type="project" value="InterPro"/>
</dbReference>
<dbReference type="InterPro" id="IPR036390">
    <property type="entry name" value="WH_DNA-bd_sf"/>
</dbReference>
<evidence type="ECO:0000256" key="4">
    <source>
        <dbReference type="ARBA" id="ARBA00023163"/>
    </source>
</evidence>
<dbReference type="RefSeq" id="WP_183964758.1">
    <property type="nucleotide sequence ID" value="NZ_BAABBZ010000059.1"/>
</dbReference>
<sequence length="308" mass="34089">MHRPLPPLTALRALEALDRLGSATEVAEEMNLTQSAVSRQLKTLEEQLDATLFLRDRRSLRLTPQAEAFAQVAREALDRLTEGALALRLDPAAGSLRLAILPSFGMHWLVPRLPEFARAHPDVTINMTTRLKPFNFASEPFDAAIHFGTRQWSGTQSLPLMNEAVQPLASPLLLPEPITPAALANMPLLHIQSRPRAWNHWFEIQGLRPARLPGTSFDQFPTIAQAAAHGLGVALLPDFLSTQDRAERRLVPATTLPSVHLGRYDLVWPTDRAMPPALRLFRDWLAQIVASDTEASCPSSKSQPIGRT</sequence>
<keyword evidence="3 6" id="KW-0238">DNA-binding</keyword>
<dbReference type="CDD" id="cd00090">
    <property type="entry name" value="HTH_ARSR"/>
    <property type="match status" value="1"/>
</dbReference>
<dbReference type="Gene3D" id="1.10.10.10">
    <property type="entry name" value="Winged helix-like DNA-binding domain superfamily/Winged helix DNA-binding domain"/>
    <property type="match status" value="1"/>
</dbReference>
<keyword evidence="4" id="KW-0804">Transcription</keyword>
<dbReference type="AlphaFoldDB" id="A0A7W6GRF5"/>
<dbReference type="Pfam" id="PF00126">
    <property type="entry name" value="HTH_1"/>
    <property type="match status" value="1"/>
</dbReference>
<evidence type="ECO:0000313" key="6">
    <source>
        <dbReference type="EMBL" id="MBB3985321.1"/>
    </source>
</evidence>
<dbReference type="PRINTS" id="PR00039">
    <property type="entry name" value="HTHLYSR"/>
</dbReference>
<dbReference type="PANTHER" id="PTHR30537:SF26">
    <property type="entry name" value="GLYCINE CLEAVAGE SYSTEM TRANSCRIPTIONAL ACTIVATOR"/>
    <property type="match status" value="1"/>
</dbReference>
<dbReference type="GO" id="GO:0006351">
    <property type="term" value="P:DNA-templated transcription"/>
    <property type="evidence" value="ECO:0007669"/>
    <property type="project" value="TreeGrafter"/>
</dbReference>
<name>A0A7W6GRF5_9RHOB</name>
<feature type="domain" description="HTH lysR-type" evidence="5">
    <location>
        <begin position="6"/>
        <end position="63"/>
    </location>
</feature>
<dbReference type="PROSITE" id="PS50931">
    <property type="entry name" value="HTH_LYSR"/>
    <property type="match status" value="1"/>
</dbReference>
<protein>
    <submittedName>
        <fullName evidence="6">DNA-binding transcriptional LysR family regulator</fullName>
    </submittedName>
</protein>
<evidence type="ECO:0000256" key="2">
    <source>
        <dbReference type="ARBA" id="ARBA00023015"/>
    </source>
</evidence>
<evidence type="ECO:0000256" key="1">
    <source>
        <dbReference type="ARBA" id="ARBA00009437"/>
    </source>
</evidence>
<reference evidence="6 7" key="1">
    <citation type="submission" date="2020-08" db="EMBL/GenBank/DDBJ databases">
        <title>Genomic Encyclopedia of Type Strains, Phase IV (KMG-IV): sequencing the most valuable type-strain genomes for metagenomic binning, comparative biology and taxonomic classification.</title>
        <authorList>
            <person name="Goeker M."/>
        </authorList>
    </citation>
    <scope>NUCLEOTIDE SEQUENCE [LARGE SCALE GENOMIC DNA]</scope>
    <source>
        <strain evidence="6 7">DSM 102235</strain>
    </source>
</reference>
<evidence type="ECO:0000256" key="3">
    <source>
        <dbReference type="ARBA" id="ARBA00023125"/>
    </source>
</evidence>
<dbReference type="EMBL" id="JACIEJ010000003">
    <property type="protein sequence ID" value="MBB3985321.1"/>
    <property type="molecule type" value="Genomic_DNA"/>
</dbReference>
<dbReference type="SUPFAM" id="SSF53850">
    <property type="entry name" value="Periplasmic binding protein-like II"/>
    <property type="match status" value="1"/>
</dbReference>
<dbReference type="Gene3D" id="3.40.190.10">
    <property type="entry name" value="Periplasmic binding protein-like II"/>
    <property type="match status" value="2"/>
</dbReference>
<accession>A0A7W6GRF5</accession>
<dbReference type="InterPro" id="IPR000847">
    <property type="entry name" value="LysR_HTH_N"/>
</dbReference>
<dbReference type="Proteomes" id="UP000541426">
    <property type="component" value="Unassembled WGS sequence"/>
</dbReference>
<comment type="similarity">
    <text evidence="1">Belongs to the LysR transcriptional regulatory family.</text>
</comment>
<evidence type="ECO:0000313" key="7">
    <source>
        <dbReference type="Proteomes" id="UP000541426"/>
    </source>
</evidence>
<dbReference type="InterPro" id="IPR058163">
    <property type="entry name" value="LysR-type_TF_proteobact-type"/>
</dbReference>
<keyword evidence="7" id="KW-1185">Reference proteome</keyword>
<organism evidence="6 7">
    <name type="scientific">Sagittula marina</name>
    <dbReference type="NCBI Taxonomy" id="943940"/>
    <lineage>
        <taxon>Bacteria</taxon>
        <taxon>Pseudomonadati</taxon>
        <taxon>Pseudomonadota</taxon>
        <taxon>Alphaproteobacteria</taxon>
        <taxon>Rhodobacterales</taxon>
        <taxon>Roseobacteraceae</taxon>
        <taxon>Sagittula</taxon>
    </lineage>
</organism>
<gene>
    <name evidence="6" type="ORF">GGQ68_001650</name>
</gene>
<dbReference type="PANTHER" id="PTHR30537">
    <property type="entry name" value="HTH-TYPE TRANSCRIPTIONAL REGULATOR"/>
    <property type="match status" value="1"/>
</dbReference>
<evidence type="ECO:0000259" key="5">
    <source>
        <dbReference type="PROSITE" id="PS50931"/>
    </source>
</evidence>
<dbReference type="GO" id="GO:0043565">
    <property type="term" value="F:sequence-specific DNA binding"/>
    <property type="evidence" value="ECO:0007669"/>
    <property type="project" value="TreeGrafter"/>
</dbReference>
<dbReference type="InterPro" id="IPR005119">
    <property type="entry name" value="LysR_subst-bd"/>
</dbReference>